<dbReference type="EC" id="2.7.12.1" evidence="1"/>
<name>A0ACC1IKL9_9FUNG</name>
<comment type="caution">
    <text evidence="1">The sequence shown here is derived from an EMBL/GenBank/DDBJ whole genome shotgun (WGS) entry which is preliminary data.</text>
</comment>
<keyword evidence="1" id="KW-0418">Kinase</keyword>
<protein>
    <submittedName>
        <fullName evidence="1">Serine/threonine protein kinase, CMGC, dual-specificity</fullName>
        <ecNumber evidence="1">2.7.12.1</ecNumber>
    </submittedName>
</protein>
<keyword evidence="1" id="KW-0808">Transferase</keyword>
<reference evidence="1" key="1">
    <citation type="submission" date="2022-07" db="EMBL/GenBank/DDBJ databases">
        <title>Phylogenomic reconstructions and comparative analyses of Kickxellomycotina fungi.</title>
        <authorList>
            <person name="Reynolds N.K."/>
            <person name="Stajich J.E."/>
            <person name="Barry K."/>
            <person name="Grigoriev I.V."/>
            <person name="Crous P."/>
            <person name="Smith M.E."/>
        </authorList>
    </citation>
    <scope>NUCLEOTIDE SEQUENCE</scope>
    <source>
        <strain evidence="1">Benny 63K</strain>
    </source>
</reference>
<dbReference type="Proteomes" id="UP001150581">
    <property type="component" value="Unassembled WGS sequence"/>
</dbReference>
<sequence length="1035" mass="111892">MGVGGGKPAQVANGATRTQNKTPGMSRATASNYLNPHLRRRSRSGVFENQESSSAMGGGVTTSNTSTNTASGAATISGGTRVRMGMMRPGATADRPNLHRPAYVAQECDIDEEHTGTLASSAAAGVAGRAHRMMHQATRLNVDPERAREPYSATGRSARTPVTAGESGLSASRRRFLQTPSDQDMNVYSSDQISSASDKETVGNTPPSTSSSEHHKRSSGMISGGSHRPLQARLETSSSAANMDVDRARGVPTNTTGRAAGRPSIGTTIGAKLPTWRTQQAVREGNPAPQRTPASYTGVAGTKLAARESNSQSLSRGKSSDESKDEGDARSQQTRLRPVRSRNMQPSAPAPVRGQNNTSSSASAIGIGGYNMGYQQPRNAPRAGAAASVIGSGAPSQTTGSNAPPQPHSLVGQVVRPQVASYHQRNVTQRGSLSTVSAAPAVAAPAPLHQQMHPHFPAGKPTNDQLSSSSTVAAAAVTASRQQQNQHQQTMQQQTHQNQQPQSAQAPPSMSRTGSSNQAPSRLSEQASDSRASGGGVPPMTPQEAIARYGQQLSAHERGEILDYPHIYYVGNTKARVPARTNYGFDDERGDYLIHFNDHMLYRYELLEVMGKGSFGQVLRARDHKTGEIIAIKIIRNRKRFHHQAQVEVKLLECLRRWDPSGGHNILQMTSSFYFRNHLCIVMELLSINLYEWLKAHQFAGTPVPLLRNLSVQMLQSLQLMGRHRIIHADLKPENILLARPPPMPSRRSGPAGAAGPPPHPLTNPQLSADLQRGSYRIKVIDLGSSCFESERVYTYIQSRFYRAPEVILGLPYGTGIDMWSLGCIVAELLTGYPLFPGENEREQLACVVEVLGPPPAYMLERAPRCADFAEPAPYGVQATPVGNMMLLPNGACLVGGIVVKPYTNTKGKRRRPGSRPLVQLLARANDPRLVDFVMRTLAWDPAMRLTPEDALRHPWITDMQIPRQPSMGMPMGMPVPGGYAMSSHGGSSVGGGYAQQHISQQQHQQMGQQQLQHQQMGQHQQQQPGFNMARARKA</sequence>
<accession>A0ACC1IKL9</accession>
<dbReference type="EMBL" id="JANBPG010000397">
    <property type="protein sequence ID" value="KAJ1896858.1"/>
    <property type="molecule type" value="Genomic_DNA"/>
</dbReference>
<keyword evidence="1" id="KW-0723">Serine/threonine-protein kinase</keyword>
<organism evidence="1 2">
    <name type="scientific">Kickxella alabastrina</name>
    <dbReference type="NCBI Taxonomy" id="61397"/>
    <lineage>
        <taxon>Eukaryota</taxon>
        <taxon>Fungi</taxon>
        <taxon>Fungi incertae sedis</taxon>
        <taxon>Zoopagomycota</taxon>
        <taxon>Kickxellomycotina</taxon>
        <taxon>Kickxellomycetes</taxon>
        <taxon>Kickxellales</taxon>
        <taxon>Kickxellaceae</taxon>
        <taxon>Kickxella</taxon>
    </lineage>
</organism>
<gene>
    <name evidence="1" type="primary">POM1_1</name>
    <name evidence="1" type="ORF">LPJ66_003734</name>
</gene>
<keyword evidence="2" id="KW-1185">Reference proteome</keyword>
<evidence type="ECO:0000313" key="1">
    <source>
        <dbReference type="EMBL" id="KAJ1896858.1"/>
    </source>
</evidence>
<evidence type="ECO:0000313" key="2">
    <source>
        <dbReference type="Proteomes" id="UP001150581"/>
    </source>
</evidence>
<proteinExistence type="predicted"/>